<sequence length="180" mass="18051">MKTSIAASVALAALFTGAAQASTPIVVDLIGSTGGTLSAGISHTISTAGSFEDIYTLTGYNGPSSVNGALSTLILNSGSSDIDISSVTLNGASFSQSLIAYRGNPDGRELYALPASSFNGALTLVVKGTLVAGHNGSSVGTYSASFRVTPTSPVPEPQTYALFAAGLAAVAFVARRRRSA</sequence>
<evidence type="ECO:0000256" key="2">
    <source>
        <dbReference type="SAM" id="SignalP"/>
    </source>
</evidence>
<feature type="transmembrane region" description="Helical" evidence="1">
    <location>
        <begin position="157"/>
        <end position="174"/>
    </location>
</feature>
<protein>
    <recommendedName>
        <fullName evidence="3">Ice-binding protein C-terminal domain-containing protein</fullName>
    </recommendedName>
</protein>
<feature type="domain" description="Ice-binding protein C-terminal" evidence="3">
    <location>
        <begin position="153"/>
        <end position="177"/>
    </location>
</feature>
<keyword evidence="5" id="KW-1185">Reference proteome</keyword>
<evidence type="ECO:0000313" key="5">
    <source>
        <dbReference type="Proteomes" id="UP001180536"/>
    </source>
</evidence>
<evidence type="ECO:0000259" key="3">
    <source>
        <dbReference type="Pfam" id="PF07589"/>
    </source>
</evidence>
<name>A0ABU1ZHT1_9BURK</name>
<feature type="signal peptide" evidence="2">
    <location>
        <begin position="1"/>
        <end position="21"/>
    </location>
</feature>
<evidence type="ECO:0000256" key="1">
    <source>
        <dbReference type="SAM" id="Phobius"/>
    </source>
</evidence>
<keyword evidence="1" id="KW-0472">Membrane</keyword>
<dbReference type="EMBL" id="JAVDXQ010000007">
    <property type="protein sequence ID" value="MDR7299241.1"/>
    <property type="molecule type" value="Genomic_DNA"/>
</dbReference>
<organism evidence="4 5">
    <name type="scientific">Pelomonas aquatica</name>
    <dbReference type="NCBI Taxonomy" id="431058"/>
    <lineage>
        <taxon>Bacteria</taxon>
        <taxon>Pseudomonadati</taxon>
        <taxon>Pseudomonadota</taxon>
        <taxon>Betaproteobacteria</taxon>
        <taxon>Burkholderiales</taxon>
        <taxon>Sphaerotilaceae</taxon>
        <taxon>Roseateles</taxon>
    </lineage>
</organism>
<evidence type="ECO:0000313" key="4">
    <source>
        <dbReference type="EMBL" id="MDR7299241.1"/>
    </source>
</evidence>
<reference evidence="4 5" key="1">
    <citation type="submission" date="2023-07" db="EMBL/GenBank/DDBJ databases">
        <title>Sorghum-associated microbial communities from plants grown in Nebraska, USA.</title>
        <authorList>
            <person name="Schachtman D."/>
        </authorList>
    </citation>
    <scope>NUCLEOTIDE SEQUENCE [LARGE SCALE GENOMIC DNA]</scope>
    <source>
        <strain evidence="4 5">BE310</strain>
    </source>
</reference>
<feature type="chain" id="PRO_5047258194" description="Ice-binding protein C-terminal domain-containing protein" evidence="2">
    <location>
        <begin position="22"/>
        <end position="180"/>
    </location>
</feature>
<dbReference type="InterPro" id="IPR013424">
    <property type="entry name" value="Ice-binding_C"/>
</dbReference>
<keyword evidence="1" id="KW-0812">Transmembrane</keyword>
<dbReference type="NCBIfam" id="TIGR02595">
    <property type="entry name" value="PEP_CTERM"/>
    <property type="match status" value="1"/>
</dbReference>
<dbReference type="Pfam" id="PF07589">
    <property type="entry name" value="PEP-CTERM"/>
    <property type="match status" value="1"/>
</dbReference>
<keyword evidence="2" id="KW-0732">Signal</keyword>
<keyword evidence="1" id="KW-1133">Transmembrane helix</keyword>
<comment type="caution">
    <text evidence="4">The sequence shown here is derived from an EMBL/GenBank/DDBJ whole genome shotgun (WGS) entry which is preliminary data.</text>
</comment>
<dbReference type="Proteomes" id="UP001180536">
    <property type="component" value="Unassembled WGS sequence"/>
</dbReference>
<proteinExistence type="predicted"/>
<accession>A0ABU1ZHT1</accession>
<gene>
    <name evidence="4" type="ORF">J2X16_004609</name>
</gene>
<dbReference type="NCBIfam" id="NF038126">
    <property type="entry name" value="PEP_CTERM_FxDxF"/>
    <property type="match status" value="1"/>
</dbReference>